<evidence type="ECO:0000259" key="4">
    <source>
        <dbReference type="PROSITE" id="PS50949"/>
    </source>
</evidence>
<evidence type="ECO:0000256" key="1">
    <source>
        <dbReference type="ARBA" id="ARBA00023015"/>
    </source>
</evidence>
<dbReference type="CDD" id="cd07377">
    <property type="entry name" value="WHTH_GntR"/>
    <property type="match status" value="1"/>
</dbReference>
<dbReference type="InterPro" id="IPR011711">
    <property type="entry name" value="GntR_C"/>
</dbReference>
<evidence type="ECO:0000313" key="6">
    <source>
        <dbReference type="Proteomes" id="UP000253759"/>
    </source>
</evidence>
<keyword evidence="6" id="KW-1185">Reference proteome</keyword>
<evidence type="ECO:0000256" key="2">
    <source>
        <dbReference type="ARBA" id="ARBA00023125"/>
    </source>
</evidence>
<organism evidence="5 6">
    <name type="scientific">Pelagibacterium lacus</name>
    <dbReference type="NCBI Taxonomy" id="2282655"/>
    <lineage>
        <taxon>Bacteria</taxon>
        <taxon>Pseudomonadati</taxon>
        <taxon>Pseudomonadota</taxon>
        <taxon>Alphaproteobacteria</taxon>
        <taxon>Hyphomicrobiales</taxon>
        <taxon>Devosiaceae</taxon>
        <taxon>Pelagibacterium</taxon>
    </lineage>
</organism>
<keyword evidence="1" id="KW-0805">Transcription regulation</keyword>
<dbReference type="SMART" id="SM00345">
    <property type="entry name" value="HTH_GNTR"/>
    <property type="match status" value="1"/>
</dbReference>
<dbReference type="InterPro" id="IPR036390">
    <property type="entry name" value="WH_DNA-bd_sf"/>
</dbReference>
<name>A0A369WBR5_9HYPH</name>
<dbReference type="SUPFAM" id="SSF48008">
    <property type="entry name" value="GntR ligand-binding domain-like"/>
    <property type="match status" value="1"/>
</dbReference>
<dbReference type="OrthoDB" id="8114900at2"/>
<dbReference type="PANTHER" id="PTHR43537">
    <property type="entry name" value="TRANSCRIPTIONAL REGULATOR, GNTR FAMILY"/>
    <property type="match status" value="1"/>
</dbReference>
<dbReference type="RefSeq" id="WP_114645098.1">
    <property type="nucleotide sequence ID" value="NZ_QQNH01000005.1"/>
</dbReference>
<proteinExistence type="predicted"/>
<keyword evidence="2" id="KW-0238">DNA-binding</keyword>
<dbReference type="Pfam" id="PF00392">
    <property type="entry name" value="GntR"/>
    <property type="match status" value="1"/>
</dbReference>
<dbReference type="AlphaFoldDB" id="A0A369WBR5"/>
<dbReference type="SUPFAM" id="SSF46785">
    <property type="entry name" value="Winged helix' DNA-binding domain"/>
    <property type="match status" value="1"/>
</dbReference>
<dbReference type="Gene3D" id="1.20.120.530">
    <property type="entry name" value="GntR ligand-binding domain-like"/>
    <property type="match status" value="1"/>
</dbReference>
<dbReference type="SMART" id="SM00895">
    <property type="entry name" value="FCD"/>
    <property type="match status" value="1"/>
</dbReference>
<protein>
    <submittedName>
        <fullName evidence="5">GntR family transcriptional regulator</fullName>
    </submittedName>
</protein>
<dbReference type="Pfam" id="PF07729">
    <property type="entry name" value="FCD"/>
    <property type="match status" value="1"/>
</dbReference>
<dbReference type="PROSITE" id="PS50949">
    <property type="entry name" value="HTH_GNTR"/>
    <property type="match status" value="1"/>
</dbReference>
<dbReference type="InterPro" id="IPR036388">
    <property type="entry name" value="WH-like_DNA-bd_sf"/>
</dbReference>
<accession>A0A369WBR5</accession>
<dbReference type="GO" id="GO:0003677">
    <property type="term" value="F:DNA binding"/>
    <property type="evidence" value="ECO:0007669"/>
    <property type="project" value="UniProtKB-KW"/>
</dbReference>
<sequence length="231" mass="25622">MRPEQVPGSADSRGERPNLTEAVYEQLIDLLIRGELRPGDIVTERKMAESLKASRTPIREALSRLESQGLVYKQASRGVTVSPFTAEAFIEIINVRQILEAEAAWLAAGEIPAETLERIRRVLNETAAKPNPTLAEIWAADDLLHGEIAAASNNKLLATMIRDLRRRTHVFNVYRNGISRPFTSNQNGNHMLLEAIESGDRDRAREAMSQHLAQVKTAIIERLSGVKPAVA</sequence>
<evidence type="ECO:0000313" key="5">
    <source>
        <dbReference type="EMBL" id="RDE09551.1"/>
    </source>
</evidence>
<keyword evidence="3" id="KW-0804">Transcription</keyword>
<dbReference type="Proteomes" id="UP000253759">
    <property type="component" value="Unassembled WGS sequence"/>
</dbReference>
<dbReference type="EMBL" id="QQNH01000005">
    <property type="protein sequence ID" value="RDE09551.1"/>
    <property type="molecule type" value="Genomic_DNA"/>
</dbReference>
<dbReference type="InterPro" id="IPR000524">
    <property type="entry name" value="Tscrpt_reg_HTH_GntR"/>
</dbReference>
<dbReference type="PRINTS" id="PR00035">
    <property type="entry name" value="HTHGNTR"/>
</dbReference>
<dbReference type="GO" id="GO:0003700">
    <property type="term" value="F:DNA-binding transcription factor activity"/>
    <property type="evidence" value="ECO:0007669"/>
    <property type="project" value="InterPro"/>
</dbReference>
<gene>
    <name evidence="5" type="ORF">DVH29_05160</name>
</gene>
<feature type="domain" description="HTH gntR-type" evidence="4">
    <location>
        <begin position="17"/>
        <end position="84"/>
    </location>
</feature>
<dbReference type="InterPro" id="IPR008920">
    <property type="entry name" value="TF_FadR/GntR_C"/>
</dbReference>
<dbReference type="PANTHER" id="PTHR43537:SF5">
    <property type="entry name" value="UXU OPERON TRANSCRIPTIONAL REGULATOR"/>
    <property type="match status" value="1"/>
</dbReference>
<reference evidence="6" key="1">
    <citation type="submission" date="2018-07" db="EMBL/GenBank/DDBJ databases">
        <authorList>
            <person name="Liu B.-T."/>
            <person name="Du Z."/>
        </authorList>
    </citation>
    <scope>NUCLEOTIDE SEQUENCE [LARGE SCALE GENOMIC DNA]</scope>
    <source>
        <strain evidence="6">XYN52</strain>
    </source>
</reference>
<dbReference type="Gene3D" id="1.10.10.10">
    <property type="entry name" value="Winged helix-like DNA-binding domain superfamily/Winged helix DNA-binding domain"/>
    <property type="match status" value="1"/>
</dbReference>
<comment type="caution">
    <text evidence="5">The sequence shown here is derived from an EMBL/GenBank/DDBJ whole genome shotgun (WGS) entry which is preliminary data.</text>
</comment>
<evidence type="ECO:0000256" key="3">
    <source>
        <dbReference type="ARBA" id="ARBA00023163"/>
    </source>
</evidence>